<organism evidence="2 3">
    <name type="scientific">Chenopodium quinoa</name>
    <name type="common">Quinoa</name>
    <dbReference type="NCBI Taxonomy" id="63459"/>
    <lineage>
        <taxon>Eukaryota</taxon>
        <taxon>Viridiplantae</taxon>
        <taxon>Streptophyta</taxon>
        <taxon>Embryophyta</taxon>
        <taxon>Tracheophyta</taxon>
        <taxon>Spermatophyta</taxon>
        <taxon>Magnoliopsida</taxon>
        <taxon>eudicotyledons</taxon>
        <taxon>Gunneridae</taxon>
        <taxon>Pentapetalae</taxon>
        <taxon>Caryophyllales</taxon>
        <taxon>Chenopodiaceae</taxon>
        <taxon>Chenopodioideae</taxon>
        <taxon>Atripliceae</taxon>
        <taxon>Chenopodium</taxon>
    </lineage>
</organism>
<dbReference type="Gramene" id="AUR62039804-RA">
    <property type="protein sequence ID" value="AUR62039804-RA:cds"/>
    <property type="gene ID" value="AUR62039804"/>
</dbReference>
<dbReference type="Proteomes" id="UP000596660">
    <property type="component" value="Unplaced"/>
</dbReference>
<sequence>MLSRSRGFGGGKKRGRSGSQPIPAQNLQDIQLLDEDKTQDAGAIETVHMFSRSRGFGGGQKRGRSGSQPVPAQNTPLIVSLDEEETQDAGATEIVVSETQFEQGESSPNSRELDPDGFCTLNYKAVKSNGILPNAGELYLKTHFKEVPGKGSVPCSSKAKRITEAYLKAVAECKEKGVQKDPNQIFLDAVGGKKRGTVPGLGTSVDMYYGNGKRSRLVRGSSNTYCPSVAQLSSQIQREREENERRCQELSTQHQQQLEAYKAQMERQLEERLQKEREENERSQREYLEEMRKMMMKVMSQLCGVSDSASVK</sequence>
<reference evidence="2" key="2">
    <citation type="submission" date="2021-03" db="UniProtKB">
        <authorList>
            <consortium name="EnsemblPlants"/>
        </authorList>
    </citation>
    <scope>IDENTIFICATION</scope>
</reference>
<keyword evidence="3" id="KW-1185">Reference proteome</keyword>
<reference evidence="2" key="1">
    <citation type="journal article" date="2017" name="Nature">
        <title>The genome of Chenopodium quinoa.</title>
        <authorList>
            <person name="Jarvis D.E."/>
            <person name="Ho Y.S."/>
            <person name="Lightfoot D.J."/>
            <person name="Schmoeckel S.M."/>
            <person name="Li B."/>
            <person name="Borm T.J.A."/>
            <person name="Ohyanagi H."/>
            <person name="Mineta K."/>
            <person name="Michell C.T."/>
            <person name="Saber N."/>
            <person name="Kharbatia N.M."/>
            <person name="Rupper R.R."/>
            <person name="Sharp A.R."/>
            <person name="Dally N."/>
            <person name="Boughton B.A."/>
            <person name="Woo Y.H."/>
            <person name="Gao G."/>
            <person name="Schijlen E.G.W.M."/>
            <person name="Guo X."/>
            <person name="Momin A.A."/>
            <person name="Negrao S."/>
            <person name="Al-Babili S."/>
            <person name="Gehring C."/>
            <person name="Roessner U."/>
            <person name="Jung C."/>
            <person name="Murphy K."/>
            <person name="Arold S.T."/>
            <person name="Gojobori T."/>
            <person name="van der Linden C.G."/>
            <person name="van Loo E.N."/>
            <person name="Jellen E.N."/>
            <person name="Maughan P.J."/>
            <person name="Tester M."/>
        </authorList>
    </citation>
    <scope>NUCLEOTIDE SEQUENCE [LARGE SCALE GENOMIC DNA]</scope>
    <source>
        <strain evidence="2">cv. PI 614886</strain>
    </source>
</reference>
<accession>A0A803N3G2</accession>
<feature type="compositionally biased region" description="Polar residues" evidence="1">
    <location>
        <begin position="20"/>
        <end position="29"/>
    </location>
</feature>
<dbReference type="EnsemblPlants" id="AUR62039804-RA">
    <property type="protein sequence ID" value="AUR62039804-RA:cds"/>
    <property type="gene ID" value="AUR62039804"/>
</dbReference>
<feature type="region of interest" description="Disordered" evidence="1">
    <location>
        <begin position="1"/>
        <end position="77"/>
    </location>
</feature>
<dbReference type="AlphaFoldDB" id="A0A803N3G2"/>
<feature type="region of interest" description="Disordered" evidence="1">
    <location>
        <begin position="266"/>
        <end position="286"/>
    </location>
</feature>
<name>A0A803N3G2_CHEQI</name>
<evidence type="ECO:0000313" key="3">
    <source>
        <dbReference type="Proteomes" id="UP000596660"/>
    </source>
</evidence>
<protein>
    <submittedName>
        <fullName evidence="2">Uncharacterized protein</fullName>
    </submittedName>
</protein>
<evidence type="ECO:0000313" key="2">
    <source>
        <dbReference type="EnsemblPlants" id="AUR62039804-RA:cds"/>
    </source>
</evidence>
<proteinExistence type="predicted"/>
<evidence type="ECO:0000256" key="1">
    <source>
        <dbReference type="SAM" id="MobiDB-lite"/>
    </source>
</evidence>